<proteinExistence type="predicted"/>
<dbReference type="Gene3D" id="3.20.20.140">
    <property type="entry name" value="Metal-dependent hydrolases"/>
    <property type="match status" value="1"/>
</dbReference>
<dbReference type="InterPro" id="IPR006680">
    <property type="entry name" value="Amidohydro-rel"/>
</dbReference>
<feature type="domain" description="Amidohydrolase-related" evidence="1">
    <location>
        <begin position="240"/>
        <end position="396"/>
    </location>
</feature>
<dbReference type="PANTHER" id="PTHR43383">
    <property type="entry name" value="NODULIN 6"/>
    <property type="match status" value="1"/>
</dbReference>
<protein>
    <submittedName>
        <fullName evidence="2">Amidohydrolase family protein</fullName>
    </submittedName>
</protein>
<dbReference type="GO" id="GO:0016787">
    <property type="term" value="F:hydrolase activity"/>
    <property type="evidence" value="ECO:0007669"/>
    <property type="project" value="InterPro"/>
</dbReference>
<dbReference type="RefSeq" id="WP_249318579.1">
    <property type="nucleotide sequence ID" value="NZ_JACRSN010000005.1"/>
</dbReference>
<evidence type="ECO:0000313" key="2">
    <source>
        <dbReference type="EMBL" id="MBC8533228.1"/>
    </source>
</evidence>
<evidence type="ECO:0000259" key="1">
    <source>
        <dbReference type="Pfam" id="PF04909"/>
    </source>
</evidence>
<evidence type="ECO:0000313" key="3">
    <source>
        <dbReference type="Proteomes" id="UP000651482"/>
    </source>
</evidence>
<dbReference type="Proteomes" id="UP000651482">
    <property type="component" value="Unassembled WGS sequence"/>
</dbReference>
<dbReference type="Pfam" id="PF04909">
    <property type="entry name" value="Amidohydro_2"/>
    <property type="match status" value="1"/>
</dbReference>
<organism evidence="2 3">
    <name type="scientific">Yeguia hominis</name>
    <dbReference type="NCBI Taxonomy" id="2763662"/>
    <lineage>
        <taxon>Bacteria</taxon>
        <taxon>Bacillati</taxon>
        <taxon>Bacillota</taxon>
        <taxon>Clostridia</taxon>
        <taxon>Eubacteriales</taxon>
        <taxon>Yeguiaceae</taxon>
        <taxon>Yeguia</taxon>
    </lineage>
</organism>
<dbReference type="SUPFAM" id="SSF51556">
    <property type="entry name" value="Metallo-dependent hydrolases"/>
    <property type="match status" value="1"/>
</dbReference>
<accession>A0A926D7P4</accession>
<dbReference type="EMBL" id="JACRSN010000005">
    <property type="protein sequence ID" value="MBC8533228.1"/>
    <property type="molecule type" value="Genomic_DNA"/>
</dbReference>
<dbReference type="AlphaFoldDB" id="A0A926D7P4"/>
<sequence length="396" mass="45154">MADINSILQWLGSIPVVSSHEHHLESPEQQKLDLDGIFHRSYVGWCSTPKDRTKEARSQWLSIIRANSYFVWLEKSIMDIYGCGPITAENWDAVSHAIRESHQDACFHWQILTEKANYQRFVEDSYWNPGGCAGNPKLAASAYRMDSWMAGFHPDCLDHDRMNPRKFIDGKPDCLDAYLHAIREDIKKQPTVCTFKCAAAYERVLLFEPVSKAKAEAVFGKAPEEATEQEKKCFGDYIFHYFLDLAKEMDLPVQIHTGLARLAGSNPMMLEQAIENNPEVKFVLFHGGFPWVNEVASLAHNHPNVYLDMNWIPLVSTEAAKNALHTFLEILPNCNHLSWGGDAWTSEESFGALMALRFVMAEVFQEKLSSSFYSSALIEELANKILWENAKKLYRL</sequence>
<name>A0A926D7P4_9FIRM</name>
<comment type="caution">
    <text evidence="2">The sequence shown here is derived from an EMBL/GenBank/DDBJ whole genome shotgun (WGS) entry which is preliminary data.</text>
</comment>
<reference evidence="2" key="1">
    <citation type="submission" date="2020-08" db="EMBL/GenBank/DDBJ databases">
        <title>Genome public.</title>
        <authorList>
            <person name="Liu C."/>
            <person name="Sun Q."/>
        </authorList>
    </citation>
    <scope>NUCLEOTIDE SEQUENCE</scope>
    <source>
        <strain evidence="2">NSJ-40</strain>
    </source>
</reference>
<keyword evidence="3" id="KW-1185">Reference proteome</keyword>
<dbReference type="PANTHER" id="PTHR43383:SF2">
    <property type="entry name" value="AMIDOHYDROLASE 2 FAMILY PROTEIN"/>
    <property type="match status" value="1"/>
</dbReference>
<gene>
    <name evidence="2" type="ORF">IAG03_04270</name>
</gene>
<dbReference type="InterPro" id="IPR032466">
    <property type="entry name" value="Metal_Hydrolase"/>
</dbReference>